<proteinExistence type="predicted"/>
<protein>
    <submittedName>
        <fullName evidence="2">Uncharacterized protein</fullName>
    </submittedName>
</protein>
<accession>A0A1K0GPZ8</accession>
<dbReference type="EMBL" id="LT558122">
    <property type="protein sequence ID" value="SAM82097.1"/>
    <property type="molecule type" value="Genomic_DNA"/>
</dbReference>
<organism evidence="2 3">
    <name type="scientific">Ustilago bromivora</name>
    <dbReference type="NCBI Taxonomy" id="307758"/>
    <lineage>
        <taxon>Eukaryota</taxon>
        <taxon>Fungi</taxon>
        <taxon>Dikarya</taxon>
        <taxon>Basidiomycota</taxon>
        <taxon>Ustilaginomycotina</taxon>
        <taxon>Ustilaginomycetes</taxon>
        <taxon>Ustilaginales</taxon>
        <taxon>Ustilaginaceae</taxon>
        <taxon>Ustilago</taxon>
    </lineage>
</organism>
<evidence type="ECO:0000313" key="2">
    <source>
        <dbReference type="EMBL" id="SAM82097.1"/>
    </source>
</evidence>
<reference evidence="3" key="1">
    <citation type="submission" date="2016-04" db="EMBL/GenBank/DDBJ databases">
        <authorList>
            <person name="Guldener U."/>
            <person name="Guldener U."/>
        </authorList>
    </citation>
    <scope>NUCLEOTIDE SEQUENCE [LARGE SCALE GENOMIC DNA]</scope>
    <source>
        <strain evidence="3">UB2112</strain>
    </source>
</reference>
<dbReference type="AlphaFoldDB" id="A0A1K0GPZ8"/>
<name>A0A1K0GPZ8_9BASI</name>
<dbReference type="Proteomes" id="UP000179920">
    <property type="component" value="Chromosome VI"/>
</dbReference>
<evidence type="ECO:0000256" key="1">
    <source>
        <dbReference type="SAM" id="SignalP"/>
    </source>
</evidence>
<feature type="signal peptide" evidence="1">
    <location>
        <begin position="1"/>
        <end position="27"/>
    </location>
</feature>
<dbReference type="OrthoDB" id="10424316at2759"/>
<keyword evidence="1" id="KW-0732">Signal</keyword>
<gene>
    <name evidence="2" type="ORF">UBRO_04380</name>
</gene>
<sequence>MRQTFQQWMVLLSALVLLLLPALLCHATPMYSDASSSSNAYPRNPSGTKDFEHYGSPEFRLERDRQPLIGDALDRQFGTHIHYKRVPVLSTEAVPETTVKDALKSYDKVWLVGPPSVGRPDHPRYIGLEHLADGSIRYIAPDEEEIHKHLRNAHSVGSEYGENAQHLMFGRPFAQRQGGLFSPYKMRTWKQVKNSNSMFDVREAELSDLRTHLNRENHLKAYDTVLTELLGFVLDQEGKVLLAELNYIRT</sequence>
<feature type="chain" id="PRO_5009664450" evidence="1">
    <location>
        <begin position="28"/>
        <end position="250"/>
    </location>
</feature>
<evidence type="ECO:0000313" key="3">
    <source>
        <dbReference type="Proteomes" id="UP000179920"/>
    </source>
</evidence>